<dbReference type="EMBL" id="CP151260">
    <property type="protein sequence ID" value="WZH41722.1"/>
    <property type="molecule type" value="Genomic_DNA"/>
</dbReference>
<proteinExistence type="predicted"/>
<evidence type="ECO:0000256" key="1">
    <source>
        <dbReference type="SAM" id="Phobius"/>
    </source>
</evidence>
<keyword evidence="1" id="KW-0472">Membrane</keyword>
<feature type="transmembrane region" description="Helical" evidence="1">
    <location>
        <begin position="7"/>
        <end position="27"/>
    </location>
</feature>
<name>A0ABZ2WP15_9HYPO</name>
<gene>
    <name evidence="2" type="ORF">QYS62_002677</name>
</gene>
<keyword evidence="1" id="KW-1133">Transmembrane helix</keyword>
<keyword evidence="3" id="KW-1185">Reference proteome</keyword>
<sequence length="60" mass="6801">MAVPPSVCIAILFLTLFAIFAVLAWWFKTQVHVFVRAIFKHRQAKHQRTTSTVATTGEDV</sequence>
<evidence type="ECO:0000313" key="3">
    <source>
        <dbReference type="Proteomes" id="UP001489902"/>
    </source>
</evidence>
<keyword evidence="1" id="KW-0812">Transmembrane</keyword>
<dbReference type="Proteomes" id="UP001489902">
    <property type="component" value="Chromosome 1"/>
</dbReference>
<evidence type="ECO:0000313" key="2">
    <source>
        <dbReference type="EMBL" id="WZH41722.1"/>
    </source>
</evidence>
<organism evidence="2 3">
    <name type="scientific">Fusarium acuminatum</name>
    <dbReference type="NCBI Taxonomy" id="5515"/>
    <lineage>
        <taxon>Eukaryota</taxon>
        <taxon>Fungi</taxon>
        <taxon>Dikarya</taxon>
        <taxon>Ascomycota</taxon>
        <taxon>Pezizomycotina</taxon>
        <taxon>Sordariomycetes</taxon>
        <taxon>Hypocreomycetidae</taxon>
        <taxon>Hypocreales</taxon>
        <taxon>Nectriaceae</taxon>
        <taxon>Fusarium</taxon>
        <taxon>Fusarium tricinctum species complex</taxon>
    </lineage>
</organism>
<accession>A0ABZ2WP15</accession>
<evidence type="ECO:0008006" key="4">
    <source>
        <dbReference type="Google" id="ProtNLM"/>
    </source>
</evidence>
<protein>
    <recommendedName>
        <fullName evidence="4">ATP synthase F0 subunit 8</fullName>
    </recommendedName>
</protein>
<reference evidence="2 3" key="1">
    <citation type="submission" date="2024-04" db="EMBL/GenBank/DDBJ databases">
        <title>Complete genome sequence of Fusarium acuminatum.</title>
        <authorList>
            <person name="Lan B."/>
        </authorList>
    </citation>
    <scope>NUCLEOTIDE SEQUENCE [LARGE SCALE GENOMIC DNA]</scope>
    <source>
        <strain evidence="2">1A</strain>
    </source>
</reference>